<evidence type="ECO:0000313" key="2">
    <source>
        <dbReference type="EMBL" id="MDG0794595.1"/>
    </source>
</evidence>
<dbReference type="GO" id="GO:0016757">
    <property type="term" value="F:glycosyltransferase activity"/>
    <property type="evidence" value="ECO:0007669"/>
    <property type="project" value="InterPro"/>
</dbReference>
<evidence type="ECO:0000259" key="1">
    <source>
        <dbReference type="Pfam" id="PF00534"/>
    </source>
</evidence>
<sequence>MTVATLNEAKGVERIPKVLREITLGTEDFIWVIVGDGVMKEALADNIDRFGLSNKVIWIRDKVNHEDILHLFNCTDYYLMLHRNSIFDFATIEAMAHSNIPLLSYVGGNKEVIKNENGFYLEEESNDIRIVEIDKKKNILSDKNKQLVKENFSEYASLKRYSELISLISEI</sequence>
<accession>A0A9X4KRY5</accession>
<organism evidence="2 3">
    <name type="scientific">Cohnella ginsengisoli</name>
    <dbReference type="NCBI Taxonomy" id="425004"/>
    <lineage>
        <taxon>Bacteria</taxon>
        <taxon>Bacillati</taxon>
        <taxon>Bacillota</taxon>
        <taxon>Bacilli</taxon>
        <taxon>Bacillales</taxon>
        <taxon>Paenibacillaceae</taxon>
        <taxon>Cohnella</taxon>
    </lineage>
</organism>
<dbReference type="EMBL" id="JAPDHZ010000006">
    <property type="protein sequence ID" value="MDG0794595.1"/>
    <property type="molecule type" value="Genomic_DNA"/>
</dbReference>
<feature type="domain" description="Glycosyl transferase family 1" evidence="1">
    <location>
        <begin position="2"/>
        <end position="132"/>
    </location>
</feature>
<reference evidence="2 3" key="1">
    <citation type="submission" date="2022-10" db="EMBL/GenBank/DDBJ databases">
        <title>Comparative genomic analysis of Cohnella hashimotonis sp. nov., isolated from the International Space Station.</title>
        <authorList>
            <person name="Simpson A."/>
            <person name="Venkateswaran K."/>
        </authorList>
    </citation>
    <scope>NUCLEOTIDE SEQUENCE [LARGE SCALE GENOMIC DNA]</scope>
    <source>
        <strain evidence="2 3">DSM 18997</strain>
    </source>
</reference>
<dbReference type="RefSeq" id="WP_277568415.1">
    <property type="nucleotide sequence ID" value="NZ_JAPDHZ010000006.1"/>
</dbReference>
<protein>
    <submittedName>
        <fullName evidence="2">Glycosyltransferase</fullName>
    </submittedName>
</protein>
<dbReference type="Pfam" id="PF00534">
    <property type="entry name" value="Glycos_transf_1"/>
    <property type="match status" value="1"/>
</dbReference>
<dbReference type="AlphaFoldDB" id="A0A9X4KRY5"/>
<name>A0A9X4KRY5_9BACL</name>
<keyword evidence="3" id="KW-1185">Reference proteome</keyword>
<dbReference type="InterPro" id="IPR001296">
    <property type="entry name" value="Glyco_trans_1"/>
</dbReference>
<dbReference type="Gene3D" id="3.40.50.2000">
    <property type="entry name" value="Glycogen Phosphorylase B"/>
    <property type="match status" value="1"/>
</dbReference>
<comment type="caution">
    <text evidence="2">The sequence shown here is derived from an EMBL/GenBank/DDBJ whole genome shotgun (WGS) entry which is preliminary data.</text>
</comment>
<evidence type="ECO:0000313" key="3">
    <source>
        <dbReference type="Proteomes" id="UP001153387"/>
    </source>
</evidence>
<dbReference type="SUPFAM" id="SSF53756">
    <property type="entry name" value="UDP-Glycosyltransferase/glycogen phosphorylase"/>
    <property type="match status" value="1"/>
</dbReference>
<proteinExistence type="predicted"/>
<dbReference type="Proteomes" id="UP001153387">
    <property type="component" value="Unassembled WGS sequence"/>
</dbReference>
<gene>
    <name evidence="2" type="ORF">OMP38_29955</name>
</gene>